<feature type="transmembrane region" description="Helical" evidence="11">
    <location>
        <begin position="88"/>
        <end position="109"/>
    </location>
</feature>
<dbReference type="SUPFAM" id="SSF74653">
    <property type="entry name" value="TolA/TonB C-terminal domain"/>
    <property type="match status" value="1"/>
</dbReference>
<dbReference type="InterPro" id="IPR051045">
    <property type="entry name" value="TonB-dependent_transducer"/>
</dbReference>
<evidence type="ECO:0000256" key="4">
    <source>
        <dbReference type="ARBA" id="ARBA00022475"/>
    </source>
</evidence>
<evidence type="ECO:0000256" key="6">
    <source>
        <dbReference type="ARBA" id="ARBA00022692"/>
    </source>
</evidence>
<keyword evidence="4" id="KW-1003">Cell membrane</keyword>
<name>A0ABT8KTH0_9BACT</name>
<keyword evidence="9 11" id="KW-0472">Membrane</keyword>
<keyword evidence="7" id="KW-0653">Protein transport</keyword>
<comment type="caution">
    <text evidence="13">The sequence shown here is derived from an EMBL/GenBank/DDBJ whole genome shotgun (WGS) entry which is preliminary data.</text>
</comment>
<proteinExistence type="inferred from homology"/>
<keyword evidence="5" id="KW-0997">Cell inner membrane</keyword>
<feature type="domain" description="TonB C-terminal" evidence="12">
    <location>
        <begin position="398"/>
        <end position="491"/>
    </location>
</feature>
<keyword evidence="3" id="KW-0813">Transport</keyword>
<dbReference type="PANTHER" id="PTHR33446:SF2">
    <property type="entry name" value="PROTEIN TONB"/>
    <property type="match status" value="1"/>
</dbReference>
<feature type="region of interest" description="Disordered" evidence="10">
    <location>
        <begin position="148"/>
        <end position="186"/>
    </location>
</feature>
<comment type="subcellular location">
    <subcellularLocation>
        <location evidence="1">Cell inner membrane</location>
        <topology evidence="1">Single-pass membrane protein</topology>
        <orientation evidence="1">Periplasmic side</orientation>
    </subcellularLocation>
</comment>
<dbReference type="SUPFAM" id="SSF49464">
    <property type="entry name" value="Carboxypeptidase regulatory domain-like"/>
    <property type="match status" value="1"/>
</dbReference>
<dbReference type="NCBIfam" id="TIGR01352">
    <property type="entry name" value="tonB_Cterm"/>
    <property type="match status" value="1"/>
</dbReference>
<dbReference type="PROSITE" id="PS52015">
    <property type="entry name" value="TONB_CTD"/>
    <property type="match status" value="1"/>
</dbReference>
<dbReference type="InterPro" id="IPR006260">
    <property type="entry name" value="TonB/TolA_C"/>
</dbReference>
<dbReference type="PANTHER" id="PTHR33446">
    <property type="entry name" value="PROTEIN TONB-RELATED"/>
    <property type="match status" value="1"/>
</dbReference>
<evidence type="ECO:0000256" key="2">
    <source>
        <dbReference type="ARBA" id="ARBA00006555"/>
    </source>
</evidence>
<dbReference type="InterPro" id="IPR037682">
    <property type="entry name" value="TonB_C"/>
</dbReference>
<keyword evidence="8 11" id="KW-1133">Transmembrane helix</keyword>
<reference evidence="13" key="1">
    <citation type="submission" date="2023-06" db="EMBL/GenBank/DDBJ databases">
        <title>Genomic of Parafulvivirga corallium.</title>
        <authorList>
            <person name="Wang G."/>
        </authorList>
    </citation>
    <scope>NUCLEOTIDE SEQUENCE</scope>
    <source>
        <strain evidence="13">BMA10</strain>
    </source>
</reference>
<evidence type="ECO:0000313" key="14">
    <source>
        <dbReference type="Proteomes" id="UP001172082"/>
    </source>
</evidence>
<dbReference type="Gene3D" id="3.30.1150.10">
    <property type="match status" value="1"/>
</dbReference>
<feature type="compositionally biased region" description="Basic and acidic residues" evidence="10">
    <location>
        <begin position="171"/>
        <end position="186"/>
    </location>
</feature>
<protein>
    <submittedName>
        <fullName evidence="13">TonB family protein</fullName>
    </submittedName>
</protein>
<evidence type="ECO:0000256" key="3">
    <source>
        <dbReference type="ARBA" id="ARBA00022448"/>
    </source>
</evidence>
<gene>
    <name evidence="13" type="ORF">QQ008_21925</name>
</gene>
<evidence type="ECO:0000313" key="13">
    <source>
        <dbReference type="EMBL" id="MDN5204066.1"/>
    </source>
</evidence>
<evidence type="ECO:0000256" key="5">
    <source>
        <dbReference type="ARBA" id="ARBA00022519"/>
    </source>
</evidence>
<dbReference type="Pfam" id="PF13715">
    <property type="entry name" value="CarbopepD_reg_2"/>
    <property type="match status" value="1"/>
</dbReference>
<dbReference type="Gene3D" id="2.60.40.1120">
    <property type="entry name" value="Carboxypeptidase-like, regulatory domain"/>
    <property type="match status" value="1"/>
</dbReference>
<evidence type="ECO:0000259" key="12">
    <source>
        <dbReference type="PROSITE" id="PS52015"/>
    </source>
</evidence>
<accession>A0ABT8KTH0</accession>
<evidence type="ECO:0000256" key="11">
    <source>
        <dbReference type="SAM" id="Phobius"/>
    </source>
</evidence>
<evidence type="ECO:0000256" key="7">
    <source>
        <dbReference type="ARBA" id="ARBA00022927"/>
    </source>
</evidence>
<evidence type="ECO:0000256" key="9">
    <source>
        <dbReference type="ARBA" id="ARBA00023136"/>
    </source>
</evidence>
<evidence type="ECO:0000256" key="10">
    <source>
        <dbReference type="SAM" id="MobiDB-lite"/>
    </source>
</evidence>
<comment type="similarity">
    <text evidence="2">Belongs to the TonB family.</text>
</comment>
<dbReference type="Proteomes" id="UP001172082">
    <property type="component" value="Unassembled WGS sequence"/>
</dbReference>
<organism evidence="13 14">
    <name type="scientific">Splendidivirga corallicola</name>
    <dbReference type="NCBI Taxonomy" id="3051826"/>
    <lineage>
        <taxon>Bacteria</taxon>
        <taxon>Pseudomonadati</taxon>
        <taxon>Bacteroidota</taxon>
        <taxon>Cytophagia</taxon>
        <taxon>Cytophagales</taxon>
        <taxon>Splendidivirgaceae</taxon>
        <taxon>Splendidivirga</taxon>
    </lineage>
</organism>
<dbReference type="Pfam" id="PF03544">
    <property type="entry name" value="TonB_C"/>
    <property type="match status" value="1"/>
</dbReference>
<evidence type="ECO:0000256" key="8">
    <source>
        <dbReference type="ARBA" id="ARBA00022989"/>
    </source>
</evidence>
<dbReference type="RefSeq" id="WP_346754090.1">
    <property type="nucleotide sequence ID" value="NZ_JAUJEA010000009.1"/>
</dbReference>
<sequence length="491" mass="54970">MSKDRSKRKHSDLDRLTPDILRKYHKGELSSDEMHSVERRLLEDEFAAEAMEGFEAMEDPDSLSGIVSELNAQIDEKTGTSNRKTIPLWVRAGGIAASLIVLILAVFMVKNLTEPNIEQELAISPLEDGTPSATDERSQQNDTVELAIAGKSDKSTQLDETDENVQSNEEVEGHDHSEESKHSRVLKEIEKEQLTDLNTDDENSRPIENLKSKEISEITALENDERLEEVVADIPDVETTEKIEYKTQKETTFEQSKEKKLRSEQAFSIATSERGADVNEGRSRLAAPSIAHRTITGFVNSADDGSALPGVNVFVKGKSNGVITDINGQFKIPIEVADSTLTFSFIGYESEELKLNTSNDVEVDLESDVTSLDEVLIISYNHEHDVEKGEYISAAPKGGNSAYKKYLQDSLHYPNEAIINRVEGKVKVAFYVQSNGVLSDFQVKRSLGYGCDEEVIRLIKEGPKWTPAKKDDLKVRQKVKVRLRFRLPKKR</sequence>
<dbReference type="EMBL" id="JAUJEA010000009">
    <property type="protein sequence ID" value="MDN5204066.1"/>
    <property type="molecule type" value="Genomic_DNA"/>
</dbReference>
<dbReference type="InterPro" id="IPR008969">
    <property type="entry name" value="CarboxyPept-like_regulatory"/>
</dbReference>
<keyword evidence="14" id="KW-1185">Reference proteome</keyword>
<keyword evidence="6 11" id="KW-0812">Transmembrane</keyword>
<evidence type="ECO:0000256" key="1">
    <source>
        <dbReference type="ARBA" id="ARBA00004383"/>
    </source>
</evidence>